<organism evidence="4 5">
    <name type="scientific">Streptomyces macrosporus</name>
    <dbReference type="NCBI Taxonomy" id="44032"/>
    <lineage>
        <taxon>Bacteria</taxon>
        <taxon>Bacillati</taxon>
        <taxon>Actinomycetota</taxon>
        <taxon>Actinomycetes</taxon>
        <taxon>Kitasatosporales</taxon>
        <taxon>Streptomycetaceae</taxon>
        <taxon>Streptomyces</taxon>
    </lineage>
</organism>
<dbReference type="Pfam" id="PF12172">
    <property type="entry name" value="zf-ChsH2"/>
    <property type="match status" value="1"/>
</dbReference>
<keyword evidence="5" id="KW-1185">Reference proteome</keyword>
<feature type="domain" description="ChsH2 rubredoxin-like zinc ribbon" evidence="3">
    <location>
        <begin position="44"/>
        <end position="71"/>
    </location>
</feature>
<reference evidence="4 5" key="1">
    <citation type="journal article" date="2019" name="Int. J. Syst. Evol. Microbiol.">
        <title>The Global Catalogue of Microorganisms (GCM) 10K type strain sequencing project: providing services to taxonomists for standard genome sequencing and annotation.</title>
        <authorList>
            <consortium name="The Broad Institute Genomics Platform"/>
            <consortium name="The Broad Institute Genome Sequencing Center for Infectious Disease"/>
            <person name="Wu L."/>
            <person name="Ma J."/>
        </authorList>
    </citation>
    <scope>NUCLEOTIDE SEQUENCE [LARGE SCALE GENOMIC DNA]</scope>
    <source>
        <strain evidence="4 5">JCM 6305</strain>
    </source>
</reference>
<dbReference type="Pfam" id="PF01796">
    <property type="entry name" value="OB_ChsH2_C"/>
    <property type="match status" value="1"/>
</dbReference>
<evidence type="ECO:0000259" key="3">
    <source>
        <dbReference type="Pfam" id="PF12172"/>
    </source>
</evidence>
<evidence type="ECO:0008006" key="6">
    <source>
        <dbReference type="Google" id="ProtNLM"/>
    </source>
</evidence>
<dbReference type="Proteomes" id="UP001501638">
    <property type="component" value="Unassembled WGS sequence"/>
</dbReference>
<dbReference type="EMBL" id="BAAASZ010000033">
    <property type="protein sequence ID" value="GAA2458681.1"/>
    <property type="molecule type" value="Genomic_DNA"/>
</dbReference>
<evidence type="ECO:0000259" key="2">
    <source>
        <dbReference type="Pfam" id="PF01796"/>
    </source>
</evidence>
<protein>
    <recommendedName>
        <fullName evidence="6">DUF35 domain-containing protein</fullName>
    </recommendedName>
</protein>
<dbReference type="RefSeq" id="WP_344327175.1">
    <property type="nucleotide sequence ID" value="NZ_BAAASZ010000033.1"/>
</dbReference>
<dbReference type="InterPro" id="IPR002878">
    <property type="entry name" value="ChsH2_C"/>
</dbReference>
<feature type="region of interest" description="Disordered" evidence="1">
    <location>
        <begin position="16"/>
        <end position="39"/>
    </location>
</feature>
<dbReference type="InterPro" id="IPR012340">
    <property type="entry name" value="NA-bd_OB-fold"/>
</dbReference>
<comment type="caution">
    <text evidence="4">The sequence shown here is derived from an EMBL/GenBank/DDBJ whole genome shotgun (WGS) entry which is preliminary data.</text>
</comment>
<evidence type="ECO:0000256" key="1">
    <source>
        <dbReference type="SAM" id="MobiDB-lite"/>
    </source>
</evidence>
<proteinExistence type="predicted"/>
<name>A0ABN3KJ51_9ACTN</name>
<dbReference type="SUPFAM" id="SSF50249">
    <property type="entry name" value="Nucleic acid-binding proteins"/>
    <property type="match status" value="1"/>
</dbReference>
<sequence length="157" mass="17057">MVVSTVIDVREDDAAVVDGGHVPAPSPTPSDTGGDLREPHHDGLYYQRCRWCRTPVFRRLLCPVCASTDFDREAGGGTGVVRRVISVDRSAGTPCTVALITMDEGYQVRSTVTGTPPQGVHTGARVRLAPETAHGHRKPVFRLCEDPYADHLPAAWR</sequence>
<evidence type="ECO:0000313" key="4">
    <source>
        <dbReference type="EMBL" id="GAA2458681.1"/>
    </source>
</evidence>
<accession>A0ABN3KJ51</accession>
<gene>
    <name evidence="4" type="ORF">GCM10010405_48640</name>
</gene>
<evidence type="ECO:0000313" key="5">
    <source>
        <dbReference type="Proteomes" id="UP001501638"/>
    </source>
</evidence>
<feature type="domain" description="ChsH2 C-terminal OB-fold" evidence="2">
    <location>
        <begin position="75"/>
        <end position="128"/>
    </location>
</feature>
<dbReference type="InterPro" id="IPR022002">
    <property type="entry name" value="ChsH2_Znr"/>
</dbReference>